<dbReference type="NCBIfam" id="TIGR00231">
    <property type="entry name" value="small_GTP"/>
    <property type="match status" value="1"/>
</dbReference>
<dbReference type="SMART" id="SM00174">
    <property type="entry name" value="RHO"/>
    <property type="match status" value="1"/>
</dbReference>
<dbReference type="SMART" id="SM00175">
    <property type="entry name" value="RAB"/>
    <property type="match status" value="1"/>
</dbReference>
<proteinExistence type="predicted"/>
<evidence type="ECO:0000313" key="4">
    <source>
        <dbReference type="Proteomes" id="UP001189429"/>
    </source>
</evidence>
<dbReference type="PANTHER" id="PTHR47978">
    <property type="match status" value="1"/>
</dbReference>
<organism evidence="3 4">
    <name type="scientific">Prorocentrum cordatum</name>
    <dbReference type="NCBI Taxonomy" id="2364126"/>
    <lineage>
        <taxon>Eukaryota</taxon>
        <taxon>Sar</taxon>
        <taxon>Alveolata</taxon>
        <taxon>Dinophyceae</taxon>
        <taxon>Prorocentrales</taxon>
        <taxon>Prorocentraceae</taxon>
        <taxon>Prorocentrum</taxon>
    </lineage>
</organism>
<reference evidence="3" key="1">
    <citation type="submission" date="2023-10" db="EMBL/GenBank/DDBJ databases">
        <authorList>
            <person name="Chen Y."/>
            <person name="Shah S."/>
            <person name="Dougan E. K."/>
            <person name="Thang M."/>
            <person name="Chan C."/>
        </authorList>
    </citation>
    <scope>NUCLEOTIDE SEQUENCE [LARGE SCALE GENOMIC DNA]</scope>
</reference>
<dbReference type="Pfam" id="PF00071">
    <property type="entry name" value="Ras"/>
    <property type="match status" value="1"/>
</dbReference>
<dbReference type="InterPro" id="IPR027417">
    <property type="entry name" value="P-loop_NTPase"/>
</dbReference>
<dbReference type="Proteomes" id="UP001189429">
    <property type="component" value="Unassembled WGS sequence"/>
</dbReference>
<feature type="non-terminal residue" evidence="3">
    <location>
        <position position="1"/>
    </location>
</feature>
<dbReference type="SUPFAM" id="SSF52540">
    <property type="entry name" value="P-loop containing nucleoside triphosphate hydrolases"/>
    <property type="match status" value="1"/>
</dbReference>
<sequence>RMSDPPGRPLSKVTGKVIVAGRANVGKTCLVERFVNDVYAADDPTHGATIGTDAYNKRVFVDQTTEVHLFIYDTAGQERFADMAAQYYRVGEVCLLCWDMSNMSTFDNAEWWMKRVQEHNDNCSFILVGTKEDTGPEGGGARPQAGQRLVRGARHTVLPHERAERRGGANIKFLFHTVAEKCARRSREKQLSENAGGGGQRLGQRSGIGAPKGSCC</sequence>
<accession>A0ABN9Q6A3</accession>
<gene>
    <name evidence="3" type="ORF">PCOR1329_LOCUS8279</name>
</gene>
<dbReference type="PROSITE" id="PS51421">
    <property type="entry name" value="RAS"/>
    <property type="match status" value="1"/>
</dbReference>
<evidence type="ECO:0000313" key="3">
    <source>
        <dbReference type="EMBL" id="CAK0799982.1"/>
    </source>
</evidence>
<protein>
    <submittedName>
        <fullName evidence="3">Uncharacterized protein</fullName>
    </submittedName>
</protein>
<comment type="caution">
    <text evidence="3">The sequence shown here is derived from an EMBL/GenBank/DDBJ whole genome shotgun (WGS) entry which is preliminary data.</text>
</comment>
<keyword evidence="1" id="KW-0547">Nucleotide-binding</keyword>
<name>A0ABN9Q6A3_9DINO</name>
<dbReference type="InterPro" id="IPR001806">
    <property type="entry name" value="Small_GTPase"/>
</dbReference>
<dbReference type="CDD" id="cd00154">
    <property type="entry name" value="Rab"/>
    <property type="match status" value="1"/>
</dbReference>
<dbReference type="InterPro" id="IPR005225">
    <property type="entry name" value="Small_GTP-bd"/>
</dbReference>
<feature type="region of interest" description="Disordered" evidence="2">
    <location>
        <begin position="186"/>
        <end position="216"/>
    </location>
</feature>
<dbReference type="PRINTS" id="PR00449">
    <property type="entry name" value="RASTRNSFRMNG"/>
</dbReference>
<dbReference type="EMBL" id="CAUYUJ010002264">
    <property type="protein sequence ID" value="CAK0799982.1"/>
    <property type="molecule type" value="Genomic_DNA"/>
</dbReference>
<dbReference type="SMART" id="SM00173">
    <property type="entry name" value="RAS"/>
    <property type="match status" value="1"/>
</dbReference>
<dbReference type="PROSITE" id="PS51419">
    <property type="entry name" value="RAB"/>
    <property type="match status" value="1"/>
</dbReference>
<keyword evidence="4" id="KW-1185">Reference proteome</keyword>
<evidence type="ECO:0000256" key="1">
    <source>
        <dbReference type="ARBA" id="ARBA00022741"/>
    </source>
</evidence>
<evidence type="ECO:0000256" key="2">
    <source>
        <dbReference type="SAM" id="MobiDB-lite"/>
    </source>
</evidence>
<dbReference type="Gene3D" id="3.40.50.300">
    <property type="entry name" value="P-loop containing nucleotide triphosphate hydrolases"/>
    <property type="match status" value="1"/>
</dbReference>